<accession>A0A3B4YV43</accession>
<reference evidence="6" key="2">
    <citation type="submission" date="2025-09" db="UniProtKB">
        <authorList>
            <consortium name="Ensembl"/>
        </authorList>
    </citation>
    <scope>IDENTIFICATION</scope>
</reference>
<dbReference type="InterPro" id="IPR029058">
    <property type="entry name" value="AB_hydrolase_fold"/>
</dbReference>
<dbReference type="GO" id="GO:0006508">
    <property type="term" value="P:proteolysis"/>
    <property type="evidence" value="ECO:0007669"/>
    <property type="project" value="UniProtKB-KW"/>
</dbReference>
<evidence type="ECO:0000256" key="3">
    <source>
        <dbReference type="ARBA" id="ARBA00022729"/>
    </source>
</evidence>
<keyword evidence="4" id="KW-0378">Hydrolase</keyword>
<keyword evidence="2" id="KW-0645">Protease</keyword>
<dbReference type="Ensembl" id="ENSSLDT00000033186.1">
    <property type="protein sequence ID" value="ENSSLDP00000032268.1"/>
    <property type="gene ID" value="ENSSLDG00000024786.1"/>
</dbReference>
<organism evidence="6 7">
    <name type="scientific">Seriola lalandi dorsalis</name>
    <dbReference type="NCBI Taxonomy" id="1841481"/>
    <lineage>
        <taxon>Eukaryota</taxon>
        <taxon>Metazoa</taxon>
        <taxon>Chordata</taxon>
        <taxon>Craniata</taxon>
        <taxon>Vertebrata</taxon>
        <taxon>Euteleostomi</taxon>
        <taxon>Actinopterygii</taxon>
        <taxon>Neopterygii</taxon>
        <taxon>Teleostei</taxon>
        <taxon>Neoteleostei</taxon>
        <taxon>Acanthomorphata</taxon>
        <taxon>Carangaria</taxon>
        <taxon>Carangiformes</taxon>
        <taxon>Carangidae</taxon>
        <taxon>Seriola</taxon>
    </lineage>
</organism>
<dbReference type="GO" id="GO:0005768">
    <property type="term" value="C:endosome"/>
    <property type="evidence" value="ECO:0007669"/>
    <property type="project" value="TreeGrafter"/>
</dbReference>
<dbReference type="GO" id="GO:0008239">
    <property type="term" value="F:dipeptidyl-peptidase activity"/>
    <property type="evidence" value="ECO:0007669"/>
    <property type="project" value="TreeGrafter"/>
</dbReference>
<dbReference type="GO" id="GO:0070008">
    <property type="term" value="F:serine-type exopeptidase activity"/>
    <property type="evidence" value="ECO:0007669"/>
    <property type="project" value="InterPro"/>
</dbReference>
<evidence type="ECO:0000256" key="5">
    <source>
        <dbReference type="ARBA" id="ARBA00023180"/>
    </source>
</evidence>
<protein>
    <submittedName>
        <fullName evidence="6">Uncharacterized protein</fullName>
    </submittedName>
</protein>
<keyword evidence="3" id="KW-0732">Signal</keyword>
<keyword evidence="5" id="KW-0325">Glycoprotein</keyword>
<dbReference type="PANTHER" id="PTHR11010">
    <property type="entry name" value="PROTEASE S28 PRO-X CARBOXYPEPTIDASE-RELATED"/>
    <property type="match status" value="1"/>
</dbReference>
<evidence type="ECO:0000313" key="7">
    <source>
        <dbReference type="Proteomes" id="UP000261360"/>
    </source>
</evidence>
<dbReference type="Pfam" id="PF05577">
    <property type="entry name" value="Peptidase_S28"/>
    <property type="match status" value="1"/>
</dbReference>
<keyword evidence="7" id="KW-1185">Reference proteome</keyword>
<evidence type="ECO:0000313" key="6">
    <source>
        <dbReference type="Ensembl" id="ENSSLDP00000032268.1"/>
    </source>
</evidence>
<evidence type="ECO:0000256" key="2">
    <source>
        <dbReference type="ARBA" id="ARBA00022670"/>
    </source>
</evidence>
<comment type="similarity">
    <text evidence="1">Belongs to the peptidase S28 family.</text>
</comment>
<name>A0A3B4YV43_SERLL</name>
<sequence length="146" mass="16838">MLLTDTVCTCLLLLEHTDAIKERVRDLQLQRAKQHLLIHTVSGHQPLRHVTEGRIHQPLDHFNRQAVNTFPQRFFVNEAYWQRPDGPVFLFIGGEGPIFEFDVLAGTVGCSTCLIHTLKHQIKYRKISYQTGQYTVKGLEMKVKTL</sequence>
<dbReference type="Proteomes" id="UP000261360">
    <property type="component" value="Unplaced"/>
</dbReference>
<dbReference type="STRING" id="1841481.ENSSLDP00000032268"/>
<reference evidence="6" key="1">
    <citation type="submission" date="2025-08" db="UniProtKB">
        <authorList>
            <consortium name="Ensembl"/>
        </authorList>
    </citation>
    <scope>IDENTIFICATION</scope>
</reference>
<dbReference type="Gene3D" id="3.40.50.1820">
    <property type="entry name" value="alpha/beta hydrolase"/>
    <property type="match status" value="1"/>
</dbReference>
<evidence type="ECO:0000256" key="1">
    <source>
        <dbReference type="ARBA" id="ARBA00011079"/>
    </source>
</evidence>
<dbReference type="GO" id="GO:0005764">
    <property type="term" value="C:lysosome"/>
    <property type="evidence" value="ECO:0007669"/>
    <property type="project" value="TreeGrafter"/>
</dbReference>
<evidence type="ECO:0000256" key="4">
    <source>
        <dbReference type="ARBA" id="ARBA00022801"/>
    </source>
</evidence>
<proteinExistence type="inferred from homology"/>
<dbReference type="InterPro" id="IPR008758">
    <property type="entry name" value="Peptidase_S28"/>
</dbReference>
<dbReference type="PANTHER" id="PTHR11010:SF11">
    <property type="entry name" value="THYMUS-SPECIFIC SERINE PROTEASE"/>
    <property type="match status" value="1"/>
</dbReference>
<dbReference type="AlphaFoldDB" id="A0A3B4YV43"/>